<evidence type="ECO:0000256" key="5">
    <source>
        <dbReference type="ARBA" id="ARBA00022840"/>
    </source>
</evidence>
<keyword evidence="7" id="KW-1133">Transmembrane helix</keyword>
<dbReference type="Pfam" id="PF13193">
    <property type="entry name" value="AMP-binding_C"/>
    <property type="match status" value="1"/>
</dbReference>
<dbReference type="InterPro" id="IPR025110">
    <property type="entry name" value="AMP-bd_C"/>
</dbReference>
<evidence type="ECO:0000256" key="4">
    <source>
        <dbReference type="ARBA" id="ARBA00022741"/>
    </source>
</evidence>
<comment type="catalytic activity">
    <reaction evidence="6">
        <text>(E)-4-coumarate + ATP + CoA = (E)-4-coumaroyl-CoA + AMP + diphosphate</text>
        <dbReference type="Rhea" id="RHEA:19641"/>
        <dbReference type="ChEBI" id="CHEBI:12876"/>
        <dbReference type="ChEBI" id="CHEBI:30616"/>
        <dbReference type="ChEBI" id="CHEBI:33019"/>
        <dbReference type="ChEBI" id="CHEBI:57287"/>
        <dbReference type="ChEBI" id="CHEBI:85008"/>
        <dbReference type="ChEBI" id="CHEBI:456215"/>
        <dbReference type="EC" id="6.2.1.12"/>
    </reaction>
    <physiologicalReaction direction="left-to-right" evidence="6">
        <dbReference type="Rhea" id="RHEA:19642"/>
    </physiologicalReaction>
</comment>
<dbReference type="PROSITE" id="PS00455">
    <property type="entry name" value="AMP_BINDING"/>
    <property type="match status" value="1"/>
</dbReference>
<dbReference type="GO" id="GO:0005777">
    <property type="term" value="C:peroxisome"/>
    <property type="evidence" value="ECO:0007669"/>
    <property type="project" value="TreeGrafter"/>
</dbReference>
<evidence type="ECO:0000256" key="3">
    <source>
        <dbReference type="ARBA" id="ARBA00022598"/>
    </source>
</evidence>
<comment type="similarity">
    <text evidence="1">Belongs to the ATP-dependent AMP-binding enzyme family.</text>
</comment>
<dbReference type="EC" id="6.2.1.12" evidence="2"/>
<name>A0AAU7NIN4_9FABA</name>
<feature type="transmembrane region" description="Helical" evidence="7">
    <location>
        <begin position="94"/>
        <end position="119"/>
    </location>
</feature>
<protein>
    <recommendedName>
        <fullName evidence="2">4-coumarate--CoA ligase</fullName>
        <ecNumber evidence="2">6.2.1.12</ecNumber>
    </recommendedName>
</protein>
<gene>
    <name evidence="10" type="primary">4CL</name>
</gene>
<keyword evidence="4" id="KW-0547">Nucleotide-binding</keyword>
<dbReference type="Gene3D" id="3.30.300.30">
    <property type="match status" value="1"/>
</dbReference>
<dbReference type="InterPro" id="IPR042099">
    <property type="entry name" value="ANL_N_sf"/>
</dbReference>
<organism evidence="10">
    <name type="scientific">Saraca asoca</name>
    <dbReference type="NCBI Taxonomy" id="1073321"/>
    <lineage>
        <taxon>Eukaryota</taxon>
        <taxon>Viridiplantae</taxon>
        <taxon>Streptophyta</taxon>
        <taxon>Embryophyta</taxon>
        <taxon>Tracheophyta</taxon>
        <taxon>Spermatophyta</taxon>
        <taxon>Magnoliopsida</taxon>
        <taxon>eudicotyledons</taxon>
        <taxon>Gunneridae</taxon>
        <taxon>Pentapetalae</taxon>
        <taxon>rosids</taxon>
        <taxon>fabids</taxon>
        <taxon>Fabales</taxon>
        <taxon>Fabaceae</taxon>
        <taxon>Detarioideae</taxon>
        <taxon>Saraceae</taxon>
        <taxon>Saraca</taxon>
    </lineage>
</organism>
<evidence type="ECO:0000313" key="10">
    <source>
        <dbReference type="EMBL" id="XBR96859.1"/>
    </source>
</evidence>
<evidence type="ECO:0000256" key="2">
    <source>
        <dbReference type="ARBA" id="ARBA00012959"/>
    </source>
</evidence>
<dbReference type="SUPFAM" id="SSF56801">
    <property type="entry name" value="Acetyl-CoA synthetase-like"/>
    <property type="match status" value="1"/>
</dbReference>
<dbReference type="InterPro" id="IPR045851">
    <property type="entry name" value="AMP-bd_C_sf"/>
</dbReference>
<evidence type="ECO:0000259" key="8">
    <source>
        <dbReference type="Pfam" id="PF00501"/>
    </source>
</evidence>
<accession>A0AAU7NIN4</accession>
<keyword evidence="7" id="KW-0472">Membrane</keyword>
<evidence type="ECO:0000256" key="6">
    <source>
        <dbReference type="ARBA" id="ARBA00034252"/>
    </source>
</evidence>
<dbReference type="InterPro" id="IPR000873">
    <property type="entry name" value="AMP-dep_synth/lig_dom"/>
</dbReference>
<dbReference type="CDD" id="cd05904">
    <property type="entry name" value="4CL"/>
    <property type="match status" value="1"/>
</dbReference>
<keyword evidence="7" id="KW-0812">Transmembrane</keyword>
<evidence type="ECO:0000256" key="1">
    <source>
        <dbReference type="ARBA" id="ARBA00006432"/>
    </source>
</evidence>
<keyword evidence="5" id="KW-0067">ATP-binding</keyword>
<keyword evidence="3 10" id="KW-0436">Ligase</keyword>
<dbReference type="PANTHER" id="PTHR24096:SF149">
    <property type="entry name" value="AMP-BINDING DOMAIN-CONTAINING PROTEIN-RELATED"/>
    <property type="match status" value="1"/>
</dbReference>
<evidence type="ECO:0000256" key="7">
    <source>
        <dbReference type="SAM" id="Phobius"/>
    </source>
</evidence>
<reference evidence="10" key="1">
    <citation type="submission" date="2024-06" db="EMBL/GenBank/DDBJ databases">
        <title>Transcriptome analysis of Saraca asoca.</title>
        <authorList>
            <person name="Himaja K."/>
            <person name="Veerapandiyan K."/>
            <person name="Usha B."/>
        </authorList>
    </citation>
    <scope>NUCLEOTIDE SEQUENCE</scope>
</reference>
<dbReference type="GO" id="GO:0006744">
    <property type="term" value="P:ubiquinone biosynthetic process"/>
    <property type="evidence" value="ECO:0007669"/>
    <property type="project" value="TreeGrafter"/>
</dbReference>
<proteinExistence type="evidence at transcript level"/>
<feature type="domain" description="AMP-binding enzyme C-terminal" evidence="9">
    <location>
        <begin position="467"/>
        <end position="541"/>
    </location>
</feature>
<dbReference type="EMBL" id="PP905501">
    <property type="protein sequence ID" value="XBR96859.1"/>
    <property type="molecule type" value="mRNA"/>
</dbReference>
<dbReference type="GO" id="GO:0016207">
    <property type="term" value="F:4-coumarate-CoA ligase activity"/>
    <property type="evidence" value="ECO:0007669"/>
    <property type="project" value="UniProtKB-EC"/>
</dbReference>
<dbReference type="InterPro" id="IPR020845">
    <property type="entry name" value="AMP-binding_CS"/>
</dbReference>
<dbReference type="PANTHER" id="PTHR24096">
    <property type="entry name" value="LONG-CHAIN-FATTY-ACID--COA LIGASE"/>
    <property type="match status" value="1"/>
</dbReference>
<dbReference type="GO" id="GO:0005524">
    <property type="term" value="F:ATP binding"/>
    <property type="evidence" value="ECO:0007669"/>
    <property type="project" value="UniProtKB-KW"/>
</dbReference>
<dbReference type="FunFam" id="3.40.50.12780:FF:000003">
    <property type="entry name" value="Long-chain-fatty-acid--CoA ligase FadD"/>
    <property type="match status" value="1"/>
</dbReference>
<dbReference type="Pfam" id="PF00501">
    <property type="entry name" value="AMP-binding"/>
    <property type="match status" value="1"/>
</dbReference>
<dbReference type="Gene3D" id="3.40.50.12780">
    <property type="entry name" value="N-terminal domain of ligase-like"/>
    <property type="match status" value="1"/>
</dbReference>
<feature type="domain" description="AMP-dependent synthetase/ligase" evidence="8">
    <location>
        <begin position="53"/>
        <end position="415"/>
    </location>
</feature>
<dbReference type="FunFam" id="3.30.300.30:FF:000007">
    <property type="entry name" value="4-coumarate--CoA ligase 2"/>
    <property type="match status" value="1"/>
</dbReference>
<dbReference type="AlphaFoldDB" id="A0AAU7NIN4"/>
<sequence>MADENRIIHTFPQETYPHWYSSETGIYRSKQAPMDLPTDPFVDVVSFLFSHQHNGVSAFIDSSSGFSISYSKLFPLVKSMASGLHKMGVSKGDVVLLLIPNSIYYPVVFLGVLYLGAIVTPLNPISSFSEIRKQIVDSGVSLAFTIPENIKKLQPLGIPIIEVPENVKDLKHVAFSVFQNLISGSFDLLMRPVITQEDTAAIMYSSGTTGVSKGVVLTHQNFISAVQLFVRFEASQYEYSSLNNVYLAVLPMFHIYGLSLLSTGLMSLGSTVIVMRKFDINEVVEAIDKYKVTHFPVVPPMLIALTKRGKSINGSSLQSLIQVSCGAATLSRKFIEDFVQTLPTVDFIQGYGMTETTAVGTRGFNTEKFRNYSSIGLLAPNMEAKVVHWQTGAHMPPGSSGELWLRGPAIMRGYLNNEEATMSTIDKDGWLHTGDIVHFDQDGYLHMSERLKDIVKYKGFQIAPADLEAVLILHPEIVDVAVTSAIDEETGEIPVAFVVRKDGSVLSEAAIMDYVAKQVAPYRKIRKVFFTDSIPRSAAGKILRRNLRNSLVSKL</sequence>
<evidence type="ECO:0000259" key="9">
    <source>
        <dbReference type="Pfam" id="PF13193"/>
    </source>
</evidence>